<reference evidence="2" key="1">
    <citation type="journal article" date="2014" name="Front. Microbiol.">
        <title>High frequency of phylogenetically diverse reductive dehalogenase-homologous genes in deep subseafloor sedimentary metagenomes.</title>
        <authorList>
            <person name="Kawai M."/>
            <person name="Futagami T."/>
            <person name="Toyoda A."/>
            <person name="Takaki Y."/>
            <person name="Nishi S."/>
            <person name="Hori S."/>
            <person name="Arai W."/>
            <person name="Tsubouchi T."/>
            <person name="Morono Y."/>
            <person name="Uchiyama I."/>
            <person name="Ito T."/>
            <person name="Fujiyama A."/>
            <person name="Inagaki F."/>
            <person name="Takami H."/>
        </authorList>
    </citation>
    <scope>NUCLEOTIDE SEQUENCE</scope>
    <source>
        <strain evidence="2">Expedition CK06-06</strain>
    </source>
</reference>
<dbReference type="EMBL" id="BARU01029458">
    <property type="protein sequence ID" value="GAH67155.1"/>
    <property type="molecule type" value="Genomic_DNA"/>
</dbReference>
<organism evidence="2">
    <name type="scientific">marine sediment metagenome</name>
    <dbReference type="NCBI Taxonomy" id="412755"/>
    <lineage>
        <taxon>unclassified sequences</taxon>
        <taxon>metagenomes</taxon>
        <taxon>ecological metagenomes</taxon>
    </lineage>
</organism>
<comment type="caution">
    <text evidence="2">The sequence shown here is derived from an EMBL/GenBank/DDBJ whole genome shotgun (WGS) entry which is preliminary data.</text>
</comment>
<evidence type="ECO:0000313" key="2">
    <source>
        <dbReference type="EMBL" id="GAH67155.1"/>
    </source>
</evidence>
<keyword evidence="1" id="KW-0472">Membrane</keyword>
<gene>
    <name evidence="2" type="ORF">S03H2_46862</name>
</gene>
<feature type="transmembrane region" description="Helical" evidence="1">
    <location>
        <begin position="6"/>
        <end position="28"/>
    </location>
</feature>
<keyword evidence="1" id="KW-0812">Transmembrane</keyword>
<protein>
    <submittedName>
        <fullName evidence="2">Uncharacterized protein</fullName>
    </submittedName>
</protein>
<keyword evidence="1" id="KW-1133">Transmembrane helix</keyword>
<dbReference type="AlphaFoldDB" id="X1ID04"/>
<accession>X1ID04</accession>
<sequence>MSGSYYLYFLGFPVEAVLVVLRVGYIVTESHLKPSIIKKGGETRVDDAHSGVSIP</sequence>
<feature type="non-terminal residue" evidence="2">
    <location>
        <position position="55"/>
    </location>
</feature>
<proteinExistence type="predicted"/>
<name>X1ID04_9ZZZZ</name>
<evidence type="ECO:0000256" key="1">
    <source>
        <dbReference type="SAM" id="Phobius"/>
    </source>
</evidence>